<keyword evidence="1 9" id="KW-0820">tRNA-binding</keyword>
<dbReference type="STRING" id="1391654.AKJ09_07503"/>
<evidence type="ECO:0000256" key="6">
    <source>
        <dbReference type="ARBA" id="ARBA00022884"/>
    </source>
</evidence>
<dbReference type="InterPro" id="IPR023382">
    <property type="entry name" value="MnmA-like_central_sf"/>
</dbReference>
<evidence type="ECO:0000256" key="7">
    <source>
        <dbReference type="ARBA" id="ARBA00023157"/>
    </source>
</evidence>
<dbReference type="HAMAP" id="MF_00144">
    <property type="entry name" value="tRNA_thiouridyl_MnmA"/>
    <property type="match status" value="1"/>
</dbReference>
<feature type="active site" description="Cysteine persulfide intermediate" evidence="9">
    <location>
        <position position="205"/>
    </location>
</feature>
<accession>A0A0K1Q613</accession>
<feature type="active site" description="Nucleophile" evidence="9">
    <location>
        <position position="108"/>
    </location>
</feature>
<dbReference type="Pfam" id="PF20258">
    <property type="entry name" value="tRNA_Me_trans_C"/>
    <property type="match status" value="1"/>
</dbReference>
<reference evidence="12 13" key="1">
    <citation type="submission" date="2015-08" db="EMBL/GenBank/DDBJ databases">
        <authorList>
            <person name="Babu N.S."/>
            <person name="Beckwith C.J."/>
            <person name="Beseler K.G."/>
            <person name="Brison A."/>
            <person name="Carone J.V."/>
            <person name="Caskin T.P."/>
            <person name="Diamond M."/>
            <person name="Durham M.E."/>
            <person name="Foxe J.M."/>
            <person name="Go M."/>
            <person name="Henderson B.A."/>
            <person name="Jones I.B."/>
            <person name="McGettigan J.A."/>
            <person name="Micheletti S.J."/>
            <person name="Nasrallah M.E."/>
            <person name="Ortiz D."/>
            <person name="Piller C.R."/>
            <person name="Privatt S.R."/>
            <person name="Schneider S.L."/>
            <person name="Sharp S."/>
            <person name="Smith T.C."/>
            <person name="Stanton J.D."/>
            <person name="Ullery H.E."/>
            <person name="Wilson R.J."/>
            <person name="Serrano M.G."/>
            <person name="Buck G."/>
            <person name="Lee V."/>
            <person name="Wang Y."/>
            <person name="Carvalho R."/>
            <person name="Voegtly L."/>
            <person name="Shi R."/>
            <person name="Duckworth R."/>
            <person name="Johnson A."/>
            <person name="Loviza R."/>
            <person name="Walstead R."/>
            <person name="Shah Z."/>
            <person name="Kiflezghi M."/>
            <person name="Wade K."/>
            <person name="Ball S.L."/>
            <person name="Bradley K.W."/>
            <person name="Asai D.J."/>
            <person name="Bowman C.A."/>
            <person name="Russell D.A."/>
            <person name="Pope W.H."/>
            <person name="Jacobs-Sera D."/>
            <person name="Hendrix R.W."/>
            <person name="Hatfull G.F."/>
        </authorList>
    </citation>
    <scope>NUCLEOTIDE SEQUENCE [LARGE SCALE GENOMIC DNA]</scope>
    <source>
        <strain evidence="12 13">DSM 27648</strain>
    </source>
</reference>
<evidence type="ECO:0000256" key="8">
    <source>
        <dbReference type="ARBA" id="ARBA00051542"/>
    </source>
</evidence>
<keyword evidence="13" id="KW-1185">Reference proteome</keyword>
<evidence type="ECO:0000256" key="3">
    <source>
        <dbReference type="ARBA" id="ARBA00022694"/>
    </source>
</evidence>
<proteinExistence type="inferred from homology"/>
<dbReference type="Gene3D" id="2.40.30.10">
    <property type="entry name" value="Translation factors"/>
    <property type="match status" value="1"/>
</dbReference>
<evidence type="ECO:0000259" key="11">
    <source>
        <dbReference type="Pfam" id="PF20259"/>
    </source>
</evidence>
<keyword evidence="9" id="KW-0963">Cytoplasm</keyword>
<comment type="subcellular location">
    <subcellularLocation>
        <location evidence="9">Cytoplasm</location>
    </subcellularLocation>
</comment>
<evidence type="ECO:0000259" key="10">
    <source>
        <dbReference type="Pfam" id="PF20258"/>
    </source>
</evidence>
<feature type="binding site" evidence="9">
    <location>
        <begin position="12"/>
        <end position="19"/>
    </location>
    <ligand>
        <name>ATP</name>
        <dbReference type="ChEBI" id="CHEBI:30616"/>
    </ligand>
</feature>
<dbReference type="Pfam" id="PF03054">
    <property type="entry name" value="tRNA_Me_trans"/>
    <property type="match status" value="1"/>
</dbReference>
<dbReference type="PANTHER" id="PTHR11933:SF5">
    <property type="entry name" value="MITOCHONDRIAL TRNA-SPECIFIC 2-THIOURIDYLASE 1"/>
    <property type="match status" value="1"/>
</dbReference>
<protein>
    <recommendedName>
        <fullName evidence="9">tRNA-specific 2-thiouridylase MnmA</fullName>
        <ecNumber evidence="9">2.8.1.13</ecNumber>
    </recommendedName>
</protein>
<name>A0A0K1Q613_9BACT</name>
<dbReference type="AlphaFoldDB" id="A0A0K1Q613"/>
<evidence type="ECO:0000256" key="2">
    <source>
        <dbReference type="ARBA" id="ARBA00022679"/>
    </source>
</evidence>
<feature type="site" description="Interaction with tRNA" evidence="9">
    <location>
        <position position="352"/>
    </location>
</feature>
<evidence type="ECO:0000256" key="9">
    <source>
        <dbReference type="HAMAP-Rule" id="MF_00144"/>
    </source>
</evidence>
<comment type="catalytic activity">
    <reaction evidence="8 9">
        <text>S-sulfanyl-L-cysteinyl-[protein] + uridine(34) in tRNA + AH2 + ATP = 2-thiouridine(34) in tRNA + L-cysteinyl-[protein] + A + AMP + diphosphate + H(+)</text>
        <dbReference type="Rhea" id="RHEA:47032"/>
        <dbReference type="Rhea" id="RHEA-COMP:10131"/>
        <dbReference type="Rhea" id="RHEA-COMP:11726"/>
        <dbReference type="Rhea" id="RHEA-COMP:11727"/>
        <dbReference type="Rhea" id="RHEA-COMP:11728"/>
        <dbReference type="ChEBI" id="CHEBI:13193"/>
        <dbReference type="ChEBI" id="CHEBI:15378"/>
        <dbReference type="ChEBI" id="CHEBI:17499"/>
        <dbReference type="ChEBI" id="CHEBI:29950"/>
        <dbReference type="ChEBI" id="CHEBI:30616"/>
        <dbReference type="ChEBI" id="CHEBI:33019"/>
        <dbReference type="ChEBI" id="CHEBI:61963"/>
        <dbReference type="ChEBI" id="CHEBI:65315"/>
        <dbReference type="ChEBI" id="CHEBI:87170"/>
        <dbReference type="ChEBI" id="CHEBI:456215"/>
        <dbReference type="EC" id="2.8.1.13"/>
    </reaction>
</comment>
<evidence type="ECO:0000256" key="1">
    <source>
        <dbReference type="ARBA" id="ARBA00022555"/>
    </source>
</evidence>
<dbReference type="GO" id="GO:0002143">
    <property type="term" value="P:tRNA wobble position uridine thiolation"/>
    <property type="evidence" value="ECO:0007669"/>
    <property type="project" value="TreeGrafter"/>
</dbReference>
<dbReference type="GO" id="GO:0000049">
    <property type="term" value="F:tRNA binding"/>
    <property type="evidence" value="ECO:0007669"/>
    <property type="project" value="UniProtKB-KW"/>
</dbReference>
<dbReference type="GO" id="GO:0005737">
    <property type="term" value="C:cytoplasm"/>
    <property type="evidence" value="ECO:0007669"/>
    <property type="project" value="UniProtKB-SubCell"/>
</dbReference>
<comment type="function">
    <text evidence="9">Catalyzes the 2-thiolation of uridine at the wobble position (U34) of tRNA, leading to the formation of s(2)U34.</text>
</comment>
<feature type="binding site" evidence="9">
    <location>
        <position position="38"/>
    </location>
    <ligand>
        <name>ATP</name>
        <dbReference type="ChEBI" id="CHEBI:30616"/>
    </ligand>
</feature>
<feature type="domain" description="tRNA-specific 2-thiouridylase MnmA-like central" evidence="11">
    <location>
        <begin position="225"/>
        <end position="279"/>
    </location>
</feature>
<dbReference type="GO" id="GO:0005524">
    <property type="term" value="F:ATP binding"/>
    <property type="evidence" value="ECO:0007669"/>
    <property type="project" value="UniProtKB-KW"/>
</dbReference>
<dbReference type="EMBL" id="CP012333">
    <property type="protein sequence ID" value="AKV00840.1"/>
    <property type="molecule type" value="Genomic_DNA"/>
</dbReference>
<dbReference type="InterPro" id="IPR046884">
    <property type="entry name" value="MnmA-like_central"/>
</dbReference>
<gene>
    <name evidence="9" type="primary">mnmA</name>
    <name evidence="12" type="ORF">AKJ09_07503</name>
</gene>
<feature type="binding site" evidence="9">
    <location>
        <position position="132"/>
    </location>
    <ligand>
        <name>ATP</name>
        <dbReference type="ChEBI" id="CHEBI:30616"/>
    </ligand>
</feature>
<organism evidence="12 13">
    <name type="scientific">Labilithrix luteola</name>
    <dbReference type="NCBI Taxonomy" id="1391654"/>
    <lineage>
        <taxon>Bacteria</taxon>
        <taxon>Pseudomonadati</taxon>
        <taxon>Myxococcota</taxon>
        <taxon>Polyangia</taxon>
        <taxon>Polyangiales</taxon>
        <taxon>Labilitrichaceae</taxon>
        <taxon>Labilithrix</taxon>
    </lineage>
</organism>
<dbReference type="InterPro" id="IPR046885">
    <property type="entry name" value="MnmA-like_C"/>
</dbReference>
<dbReference type="SUPFAM" id="SSF52402">
    <property type="entry name" value="Adenine nucleotide alpha hydrolases-like"/>
    <property type="match status" value="1"/>
</dbReference>
<dbReference type="NCBIfam" id="TIGR00420">
    <property type="entry name" value="trmU"/>
    <property type="match status" value="1"/>
</dbReference>
<keyword evidence="5 9" id="KW-0067">ATP-binding</keyword>
<dbReference type="NCBIfam" id="NF001138">
    <property type="entry name" value="PRK00143.1"/>
    <property type="match status" value="1"/>
</dbReference>
<feature type="domain" description="tRNA-specific 2-thiouridylase MnmA-like C-terminal" evidence="10">
    <location>
        <begin position="302"/>
        <end position="367"/>
    </location>
</feature>
<feature type="region of interest" description="Interaction with tRNA" evidence="9">
    <location>
        <begin position="311"/>
        <end position="312"/>
    </location>
</feature>
<keyword evidence="7 9" id="KW-1015">Disulfide bond</keyword>
<dbReference type="KEGG" id="llu:AKJ09_07503"/>
<dbReference type="InterPro" id="IPR014729">
    <property type="entry name" value="Rossmann-like_a/b/a_fold"/>
</dbReference>
<keyword evidence="6 9" id="KW-0694">RNA-binding</keyword>
<dbReference type="EC" id="2.8.1.13" evidence="9"/>
<sequence>MSSGERKRVIIAMSGGVDSAVAAARLADAGHDVVGVTLHLWDYPDEGDAKAHGRCCAPEDQYDARRTADAIGIPHFTFDRRELFARTVVEPFVEAYLQGETPSPCTACNRGVKLGELMALADRLGASHVATGHYARLGFTATGAPFVREGVDRDKDQSYFLYATPHAQLARMMFPLGESTKPEVRAEAVRRNIPGATKGESQELCFVGAGQGAYASFVAERAKGRVRPGPIIDSEGRVVGNHEGIHRFTVGQRKGLGVALGKPAFVASIDAESATVRLGDGQELTKTEARVEDLVLAPEVTLPFDARVRVRYRHEGEMARIQATEANEPSETNERSATLRFEKPVRAVSRGQVAVFYDGDRVLGGGRLC</sequence>
<dbReference type="PANTHER" id="PTHR11933">
    <property type="entry name" value="TRNA 5-METHYLAMINOMETHYL-2-THIOURIDYLATE -METHYLTRANSFERASE"/>
    <property type="match status" value="1"/>
</dbReference>
<evidence type="ECO:0000313" key="12">
    <source>
        <dbReference type="EMBL" id="AKV00840.1"/>
    </source>
</evidence>
<dbReference type="Gene3D" id="3.40.50.620">
    <property type="entry name" value="HUPs"/>
    <property type="match status" value="1"/>
</dbReference>
<dbReference type="FunFam" id="2.30.30.280:FF:000001">
    <property type="entry name" value="tRNA-specific 2-thiouridylase MnmA"/>
    <property type="match status" value="1"/>
</dbReference>
<dbReference type="RefSeq" id="WP_146652052.1">
    <property type="nucleotide sequence ID" value="NZ_CP012333.1"/>
</dbReference>
<dbReference type="OrthoDB" id="9800696at2"/>
<feature type="site" description="Interaction with tRNA" evidence="9">
    <location>
        <position position="133"/>
    </location>
</feature>
<keyword evidence="2 9" id="KW-0808">Transferase</keyword>
<keyword evidence="3 9" id="KW-0819">tRNA processing</keyword>
<dbReference type="InterPro" id="IPR004506">
    <property type="entry name" value="MnmA-like"/>
</dbReference>
<dbReference type="Gene3D" id="2.30.30.280">
    <property type="entry name" value="Adenine nucleotide alpha hydrolases-like domains"/>
    <property type="match status" value="1"/>
</dbReference>
<comment type="similarity">
    <text evidence="9">Belongs to the MnmA/TRMU family.</text>
</comment>
<evidence type="ECO:0000256" key="5">
    <source>
        <dbReference type="ARBA" id="ARBA00022840"/>
    </source>
</evidence>
<evidence type="ECO:0000256" key="4">
    <source>
        <dbReference type="ARBA" id="ARBA00022741"/>
    </source>
</evidence>
<dbReference type="Proteomes" id="UP000064967">
    <property type="component" value="Chromosome"/>
</dbReference>
<dbReference type="CDD" id="cd01998">
    <property type="entry name" value="MnmA_TRMU-like"/>
    <property type="match status" value="1"/>
</dbReference>
<keyword evidence="4 9" id="KW-0547">Nucleotide-binding</keyword>
<dbReference type="Pfam" id="PF20259">
    <property type="entry name" value="tRNA_Me_trans_M"/>
    <property type="match status" value="1"/>
</dbReference>
<evidence type="ECO:0000313" key="13">
    <source>
        <dbReference type="Proteomes" id="UP000064967"/>
    </source>
</evidence>
<feature type="region of interest" description="Interaction with tRNA" evidence="9">
    <location>
        <begin position="155"/>
        <end position="157"/>
    </location>
</feature>
<comment type="caution">
    <text evidence="9">Lacks conserved residue(s) required for the propagation of feature annotation.</text>
</comment>
<dbReference type="GO" id="GO:0103016">
    <property type="term" value="F:tRNA-uridine 2-sulfurtransferase activity"/>
    <property type="evidence" value="ECO:0007669"/>
    <property type="project" value="UniProtKB-EC"/>
</dbReference>
<feature type="disulfide bond" description="Alternate" evidence="9">
    <location>
        <begin position="108"/>
        <end position="205"/>
    </location>
</feature>
<dbReference type="PATRIC" id="fig|1391654.3.peg.7614"/>